<dbReference type="Proteomes" id="UP000887564">
    <property type="component" value="Unplaced"/>
</dbReference>
<organism evidence="6 7">
    <name type="scientific">Parascaris equorum</name>
    <name type="common">Equine roundworm</name>
    <dbReference type="NCBI Taxonomy" id="6256"/>
    <lineage>
        <taxon>Eukaryota</taxon>
        <taxon>Metazoa</taxon>
        <taxon>Ecdysozoa</taxon>
        <taxon>Nematoda</taxon>
        <taxon>Chromadorea</taxon>
        <taxon>Rhabditida</taxon>
        <taxon>Spirurina</taxon>
        <taxon>Ascaridomorpha</taxon>
        <taxon>Ascaridoidea</taxon>
        <taxon>Ascarididae</taxon>
        <taxon>Parascaris</taxon>
    </lineage>
</organism>
<keyword evidence="3" id="KW-0732">Signal</keyword>
<accession>A0A914S769</accession>
<evidence type="ECO:0000256" key="5">
    <source>
        <dbReference type="ARBA" id="ARBA00023180"/>
    </source>
</evidence>
<name>A0A914S769_PAREQ</name>
<proteinExistence type="inferred from homology"/>
<dbReference type="PANTHER" id="PTHR11010:SF117">
    <property type="entry name" value="SERINE PROTEASE 16"/>
    <property type="match status" value="1"/>
</dbReference>
<dbReference type="GO" id="GO:0008239">
    <property type="term" value="F:dipeptidyl-peptidase activity"/>
    <property type="evidence" value="ECO:0007669"/>
    <property type="project" value="TreeGrafter"/>
</dbReference>
<evidence type="ECO:0000256" key="1">
    <source>
        <dbReference type="ARBA" id="ARBA00011079"/>
    </source>
</evidence>
<dbReference type="WBParaSite" id="PEQ_0001302901-mRNA-1">
    <property type="protein sequence ID" value="PEQ_0001302901-mRNA-1"/>
    <property type="gene ID" value="PEQ_0001302901"/>
</dbReference>
<dbReference type="PANTHER" id="PTHR11010">
    <property type="entry name" value="PROTEASE S28 PRO-X CARBOXYPEPTIDASE-RELATED"/>
    <property type="match status" value="1"/>
</dbReference>
<evidence type="ECO:0000256" key="2">
    <source>
        <dbReference type="ARBA" id="ARBA00022670"/>
    </source>
</evidence>
<evidence type="ECO:0000256" key="4">
    <source>
        <dbReference type="ARBA" id="ARBA00022801"/>
    </source>
</evidence>
<protein>
    <submittedName>
        <fullName evidence="7">Serine protease K12H4.7</fullName>
    </submittedName>
</protein>
<keyword evidence="5" id="KW-0325">Glycoprotein</keyword>
<evidence type="ECO:0000313" key="6">
    <source>
        <dbReference type="Proteomes" id="UP000887564"/>
    </source>
</evidence>
<comment type="similarity">
    <text evidence="1">Belongs to the peptidase S28 family.</text>
</comment>
<dbReference type="AlphaFoldDB" id="A0A914S769"/>
<dbReference type="Pfam" id="PF05577">
    <property type="entry name" value="Peptidase_S28"/>
    <property type="match status" value="2"/>
</dbReference>
<sequence length="198" mass="21937">MLSAWFRQFYPELSVGAIASSAPVEAKVDFYEYLIVVENALRVFNAQCAENVKLAFDQIHQLSLKPEWNLTTEVSDLDIQYFFSILYDKFQGAVQYNNDNSGSYATGGGIREVCGYMLNDAKTPVKNVADGTNVLFTNGNIDPWHALSKYDGTGSVTTVLMNGTAHCADMYPPRDEDAADLAPTRELIAEKIAEWLGN</sequence>
<dbReference type="InterPro" id="IPR029058">
    <property type="entry name" value="AB_hydrolase_fold"/>
</dbReference>
<dbReference type="InterPro" id="IPR008758">
    <property type="entry name" value="Peptidase_S28"/>
</dbReference>
<dbReference type="GO" id="GO:0006508">
    <property type="term" value="P:proteolysis"/>
    <property type="evidence" value="ECO:0007669"/>
    <property type="project" value="UniProtKB-KW"/>
</dbReference>
<evidence type="ECO:0000313" key="7">
    <source>
        <dbReference type="WBParaSite" id="PEQ_0001302901-mRNA-1"/>
    </source>
</evidence>
<reference evidence="7" key="1">
    <citation type="submission" date="2022-11" db="UniProtKB">
        <authorList>
            <consortium name="WormBaseParasite"/>
        </authorList>
    </citation>
    <scope>IDENTIFICATION</scope>
</reference>
<keyword evidence="6" id="KW-1185">Reference proteome</keyword>
<keyword evidence="4" id="KW-0378">Hydrolase</keyword>
<dbReference type="Gene3D" id="3.40.50.1820">
    <property type="entry name" value="alpha/beta hydrolase"/>
    <property type="match status" value="1"/>
</dbReference>
<keyword evidence="2" id="KW-0645">Protease</keyword>
<evidence type="ECO:0000256" key="3">
    <source>
        <dbReference type="ARBA" id="ARBA00022729"/>
    </source>
</evidence>
<dbReference type="GO" id="GO:0070008">
    <property type="term" value="F:serine-type exopeptidase activity"/>
    <property type="evidence" value="ECO:0007669"/>
    <property type="project" value="InterPro"/>
</dbReference>